<name>A0A976IEI8_BRELC</name>
<dbReference type="RefSeq" id="XP_067818365.1">
    <property type="nucleotide sequence ID" value="XM_067962259.1"/>
</dbReference>
<organism evidence="1 2">
    <name type="scientific">Bremia lactucae</name>
    <name type="common">Lettuce downy mildew</name>
    <dbReference type="NCBI Taxonomy" id="4779"/>
    <lineage>
        <taxon>Eukaryota</taxon>
        <taxon>Sar</taxon>
        <taxon>Stramenopiles</taxon>
        <taxon>Oomycota</taxon>
        <taxon>Peronosporomycetes</taxon>
        <taxon>Peronosporales</taxon>
        <taxon>Peronosporaceae</taxon>
        <taxon>Bremia</taxon>
    </lineage>
</organism>
<protein>
    <submittedName>
        <fullName evidence="1">Uncharacterized protein</fullName>
    </submittedName>
</protein>
<accession>A0A976IEI8</accession>
<gene>
    <name evidence="1" type="ORF">CCR75_004170</name>
</gene>
<dbReference type="KEGG" id="blac:94347930"/>
<comment type="caution">
    <text evidence="1">The sequence shown here is derived from an EMBL/GenBank/DDBJ whole genome shotgun (WGS) entry which is preliminary data.</text>
</comment>
<keyword evidence="2" id="KW-1185">Reference proteome</keyword>
<dbReference type="GeneID" id="94347930"/>
<evidence type="ECO:0000313" key="2">
    <source>
        <dbReference type="Proteomes" id="UP000294530"/>
    </source>
</evidence>
<sequence>MVECEIEFGAYQLRETGLAFIPPVLSSVLSSIIMPSSFQFIQSRNDAIAHPTAAIHRYGIQPVSVPQQRHRLNRRAAEVTGTIPDFSDVGKHISSNLAFEQIQKKLET</sequence>
<reference evidence="1 2" key="1">
    <citation type="journal article" date="2021" name="Genome Biol.">
        <title>AFLAP: assembly-free linkage analysis pipeline using k-mers from genome sequencing data.</title>
        <authorList>
            <person name="Fletcher K."/>
            <person name="Zhang L."/>
            <person name="Gil J."/>
            <person name="Han R."/>
            <person name="Cavanaugh K."/>
            <person name="Michelmore R."/>
        </authorList>
    </citation>
    <scope>NUCLEOTIDE SEQUENCE [LARGE SCALE GENOMIC DNA]</scope>
    <source>
        <strain evidence="1 2">SF5</strain>
    </source>
</reference>
<dbReference type="Proteomes" id="UP000294530">
    <property type="component" value="Unassembled WGS sequence"/>
</dbReference>
<evidence type="ECO:0000313" key="1">
    <source>
        <dbReference type="EMBL" id="TDH68866.1"/>
    </source>
</evidence>
<proteinExistence type="predicted"/>
<dbReference type="EMBL" id="SHOA02000019">
    <property type="protein sequence ID" value="TDH68866.1"/>
    <property type="molecule type" value="Genomic_DNA"/>
</dbReference>
<dbReference type="AlphaFoldDB" id="A0A976IEI8"/>